<dbReference type="InterPro" id="IPR020449">
    <property type="entry name" value="Tscrpt_reg_AraC-type_HTH"/>
</dbReference>
<dbReference type="SMART" id="SM00342">
    <property type="entry name" value="HTH_ARAC"/>
    <property type="match status" value="1"/>
</dbReference>
<protein>
    <submittedName>
        <fullName evidence="5">AraC family transcriptional regulator</fullName>
    </submittedName>
</protein>
<keyword evidence="6" id="KW-1185">Reference proteome</keyword>
<dbReference type="Pfam" id="PF12833">
    <property type="entry name" value="HTH_18"/>
    <property type="match status" value="1"/>
</dbReference>
<dbReference type="EMBL" id="CP150096">
    <property type="protein sequence ID" value="WZN44965.1"/>
    <property type="molecule type" value="Genomic_DNA"/>
</dbReference>
<keyword evidence="2" id="KW-0238">DNA-binding</keyword>
<dbReference type="PANTHER" id="PTHR46796:SF12">
    <property type="entry name" value="HTH-TYPE DNA-BINDING TRANSCRIPTIONAL ACTIVATOR EUTR"/>
    <property type="match status" value="1"/>
</dbReference>
<dbReference type="InterPro" id="IPR037923">
    <property type="entry name" value="HTH-like"/>
</dbReference>
<feature type="domain" description="HTH araC/xylS-type" evidence="4">
    <location>
        <begin position="204"/>
        <end position="302"/>
    </location>
</feature>
<sequence>MYITRLPDHSDPQFDEAAHFARFRKQNMVFSAESHDAHCDEHIGCLSVKTLLRGAETYGIDGRKVTVRPGQFLILNNDQPYSCRISGPGAAHALSVFFKSDFAAAVLTAAMHTDAYLLDEPFFPDGALPSFFQHLHDTTPLMQHRLQQLVQSLETQGYVAAMVDEQLVFLLHDLAGVQQADRRLARDVQALKPATRHELFRRLCVAKDVLHTAYHEPLDLERLCREACLSVPQLVRQFKSVFRCSPYQYLVRVRLEQAAQLLRQGSQPAQDIAWQCGFENAGAFGRAFKSMYGVPPMAYRQLH</sequence>
<dbReference type="SUPFAM" id="SSF46689">
    <property type="entry name" value="Homeodomain-like"/>
    <property type="match status" value="2"/>
</dbReference>
<dbReference type="InterPro" id="IPR018060">
    <property type="entry name" value="HTH_AraC"/>
</dbReference>
<dbReference type="Proteomes" id="UP001449657">
    <property type="component" value="Chromosome"/>
</dbReference>
<evidence type="ECO:0000256" key="3">
    <source>
        <dbReference type="ARBA" id="ARBA00023163"/>
    </source>
</evidence>
<keyword evidence="1" id="KW-0805">Transcription regulation</keyword>
<keyword evidence="3" id="KW-0804">Transcription</keyword>
<evidence type="ECO:0000256" key="1">
    <source>
        <dbReference type="ARBA" id="ARBA00023015"/>
    </source>
</evidence>
<dbReference type="RefSeq" id="WP_341839724.1">
    <property type="nucleotide sequence ID" value="NZ_CP149792.1"/>
</dbReference>
<organism evidence="5 6">
    <name type="scientific">Chitinophaga caseinilytica</name>
    <dbReference type="NCBI Taxonomy" id="2267521"/>
    <lineage>
        <taxon>Bacteria</taxon>
        <taxon>Pseudomonadati</taxon>
        <taxon>Bacteroidota</taxon>
        <taxon>Chitinophagia</taxon>
        <taxon>Chitinophagales</taxon>
        <taxon>Chitinophagaceae</taxon>
        <taxon>Chitinophaga</taxon>
    </lineage>
</organism>
<dbReference type="PRINTS" id="PR00032">
    <property type="entry name" value="HTHARAC"/>
</dbReference>
<dbReference type="SUPFAM" id="SSF51215">
    <property type="entry name" value="Regulatory protein AraC"/>
    <property type="match status" value="1"/>
</dbReference>
<dbReference type="PANTHER" id="PTHR46796">
    <property type="entry name" value="HTH-TYPE TRANSCRIPTIONAL ACTIVATOR RHAS-RELATED"/>
    <property type="match status" value="1"/>
</dbReference>
<dbReference type="InterPro" id="IPR050204">
    <property type="entry name" value="AraC_XylS_family_regulators"/>
</dbReference>
<gene>
    <name evidence="5" type="ORF">WJU22_18880</name>
</gene>
<evidence type="ECO:0000313" key="6">
    <source>
        <dbReference type="Proteomes" id="UP001449657"/>
    </source>
</evidence>
<proteinExistence type="predicted"/>
<name>A0ABZ2YZ47_9BACT</name>
<dbReference type="PROSITE" id="PS01124">
    <property type="entry name" value="HTH_ARAC_FAMILY_2"/>
    <property type="match status" value="1"/>
</dbReference>
<evidence type="ECO:0000313" key="5">
    <source>
        <dbReference type="EMBL" id="WZN44965.1"/>
    </source>
</evidence>
<dbReference type="Gene3D" id="1.10.10.60">
    <property type="entry name" value="Homeodomain-like"/>
    <property type="match status" value="2"/>
</dbReference>
<dbReference type="InterPro" id="IPR009057">
    <property type="entry name" value="Homeodomain-like_sf"/>
</dbReference>
<accession>A0ABZ2YZ47</accession>
<reference evidence="5 6" key="1">
    <citation type="submission" date="2024-03" db="EMBL/GenBank/DDBJ databases">
        <title>Chitinophaga caseinilytica sp. nov., a casein hydrolysing bacterium isolated from forest soil.</title>
        <authorList>
            <person name="Lee D.S."/>
            <person name="Han D.M."/>
            <person name="Baek J.H."/>
            <person name="Choi D.G."/>
            <person name="Jeon J.H."/>
            <person name="Jeon C.O."/>
        </authorList>
    </citation>
    <scope>NUCLEOTIDE SEQUENCE [LARGE SCALE GENOMIC DNA]</scope>
    <source>
        <strain evidence="5 6">KACC 19118</strain>
    </source>
</reference>
<evidence type="ECO:0000259" key="4">
    <source>
        <dbReference type="PROSITE" id="PS01124"/>
    </source>
</evidence>
<evidence type="ECO:0000256" key="2">
    <source>
        <dbReference type="ARBA" id="ARBA00023125"/>
    </source>
</evidence>